<evidence type="ECO:0000256" key="2">
    <source>
        <dbReference type="PROSITE-ProRule" id="PRU00708"/>
    </source>
</evidence>
<keyword evidence="1" id="KW-0677">Repeat</keyword>
<reference evidence="4" key="1">
    <citation type="submission" date="2022-12" db="EMBL/GenBank/DDBJ databases">
        <title>Draft genome assemblies for two species of Escallonia (Escalloniales).</title>
        <authorList>
            <person name="Chanderbali A."/>
            <person name="Dervinis C."/>
            <person name="Anghel I."/>
            <person name="Soltis D."/>
            <person name="Soltis P."/>
            <person name="Zapata F."/>
        </authorList>
    </citation>
    <scope>NUCLEOTIDE SEQUENCE</scope>
    <source>
        <strain evidence="4">UCBG64.0493</strain>
        <tissue evidence="4">Leaf</tissue>
    </source>
</reference>
<dbReference type="NCBIfam" id="TIGR00756">
    <property type="entry name" value="PPR"/>
    <property type="match status" value="1"/>
</dbReference>
<accession>A0AA88WMU5</accession>
<comment type="caution">
    <text evidence="4">The sequence shown here is derived from an EMBL/GenBank/DDBJ whole genome shotgun (WGS) entry which is preliminary data.</text>
</comment>
<dbReference type="InterPro" id="IPR002885">
    <property type="entry name" value="PPR_rpt"/>
</dbReference>
<feature type="repeat" description="PPR" evidence="2">
    <location>
        <begin position="142"/>
        <end position="169"/>
    </location>
</feature>
<dbReference type="Proteomes" id="UP001188597">
    <property type="component" value="Unassembled WGS sequence"/>
</dbReference>
<sequence>MEEPNMRNCSIHITIDQALLHRVQMVVELDELEDGEVGEDCGGRAGAGPEDGFEAAATGDDRLEDGACEARVAGPEGEEGGSEGLELGEEEVVGGGVRQELRVSVLHLVVLVVVVGGVRLSRRVSEAVKVFDELENSNSKADIISYNSLINCLGKNGDLDEAHMRFKKM</sequence>
<evidence type="ECO:0000313" key="5">
    <source>
        <dbReference type="Proteomes" id="UP001188597"/>
    </source>
</evidence>
<dbReference type="AlphaFoldDB" id="A0AA88WMU5"/>
<keyword evidence="5" id="KW-1185">Reference proteome</keyword>
<evidence type="ECO:0000313" key="4">
    <source>
        <dbReference type="EMBL" id="KAK3030686.1"/>
    </source>
</evidence>
<dbReference type="EMBL" id="JAVXUP010000331">
    <property type="protein sequence ID" value="KAK3030686.1"/>
    <property type="molecule type" value="Genomic_DNA"/>
</dbReference>
<dbReference type="InterPro" id="IPR011990">
    <property type="entry name" value="TPR-like_helical_dom_sf"/>
</dbReference>
<feature type="region of interest" description="Disordered" evidence="3">
    <location>
        <begin position="37"/>
        <end position="57"/>
    </location>
</feature>
<dbReference type="Gene3D" id="1.25.40.10">
    <property type="entry name" value="Tetratricopeptide repeat domain"/>
    <property type="match status" value="1"/>
</dbReference>
<dbReference type="Pfam" id="PF12854">
    <property type="entry name" value="PPR_1"/>
    <property type="match status" value="1"/>
</dbReference>
<proteinExistence type="predicted"/>
<organism evidence="4 5">
    <name type="scientific">Escallonia herrerae</name>
    <dbReference type="NCBI Taxonomy" id="1293975"/>
    <lineage>
        <taxon>Eukaryota</taxon>
        <taxon>Viridiplantae</taxon>
        <taxon>Streptophyta</taxon>
        <taxon>Embryophyta</taxon>
        <taxon>Tracheophyta</taxon>
        <taxon>Spermatophyta</taxon>
        <taxon>Magnoliopsida</taxon>
        <taxon>eudicotyledons</taxon>
        <taxon>Gunneridae</taxon>
        <taxon>Pentapetalae</taxon>
        <taxon>asterids</taxon>
        <taxon>campanulids</taxon>
        <taxon>Escalloniales</taxon>
        <taxon>Escalloniaceae</taxon>
        <taxon>Escallonia</taxon>
    </lineage>
</organism>
<gene>
    <name evidence="4" type="ORF">RJ639_034862</name>
</gene>
<evidence type="ECO:0008006" key="6">
    <source>
        <dbReference type="Google" id="ProtNLM"/>
    </source>
</evidence>
<evidence type="ECO:0000256" key="3">
    <source>
        <dbReference type="SAM" id="MobiDB-lite"/>
    </source>
</evidence>
<name>A0AA88WMU5_9ASTE</name>
<protein>
    <recommendedName>
        <fullName evidence="6">Pentatricopeptide repeat-containing protein</fullName>
    </recommendedName>
</protein>
<dbReference type="PROSITE" id="PS51375">
    <property type="entry name" value="PPR"/>
    <property type="match status" value="1"/>
</dbReference>
<evidence type="ECO:0000256" key="1">
    <source>
        <dbReference type="ARBA" id="ARBA00022737"/>
    </source>
</evidence>